<feature type="compositionally biased region" description="Basic residues" evidence="1">
    <location>
        <begin position="127"/>
        <end position="141"/>
    </location>
</feature>
<organism evidence="2 3">
    <name type="scientific">Planobispora longispora</name>
    <dbReference type="NCBI Taxonomy" id="28887"/>
    <lineage>
        <taxon>Bacteria</taxon>
        <taxon>Bacillati</taxon>
        <taxon>Actinomycetota</taxon>
        <taxon>Actinomycetes</taxon>
        <taxon>Streptosporangiales</taxon>
        <taxon>Streptosporangiaceae</taxon>
        <taxon>Planobispora</taxon>
    </lineage>
</organism>
<sequence length="154" mass="16697">MGKDGDGRPDGLRRARAQGAFNVASGLWPLLHLPSFEKVFGPKQDDWLVRTVAGLLLGVGWTQLRAEATPAGLRDARRIGVATAATLLAVDLVYVPRGRIRPTYLLDAAAEIAWLAVWLRRPGGRTARGRPRPAARVRRGTRGPGGQSRFTEPS</sequence>
<protein>
    <submittedName>
        <fullName evidence="2">Uncharacterized protein</fullName>
    </submittedName>
</protein>
<accession>A0A8J3RHP1</accession>
<gene>
    <name evidence="2" type="ORF">Plo01_02680</name>
</gene>
<proteinExistence type="predicted"/>
<name>A0A8J3RHP1_9ACTN</name>
<reference evidence="2 3" key="1">
    <citation type="submission" date="2021-01" db="EMBL/GenBank/DDBJ databases">
        <title>Whole genome shotgun sequence of Planobispora longispora NBRC 13918.</title>
        <authorList>
            <person name="Komaki H."/>
            <person name="Tamura T."/>
        </authorList>
    </citation>
    <scope>NUCLEOTIDE SEQUENCE [LARGE SCALE GENOMIC DNA]</scope>
    <source>
        <strain evidence="2 3">NBRC 13918</strain>
    </source>
</reference>
<dbReference type="EMBL" id="BOOH01000001">
    <property type="protein sequence ID" value="GIH73839.1"/>
    <property type="molecule type" value="Genomic_DNA"/>
</dbReference>
<evidence type="ECO:0000256" key="1">
    <source>
        <dbReference type="SAM" id="MobiDB-lite"/>
    </source>
</evidence>
<keyword evidence="3" id="KW-1185">Reference proteome</keyword>
<dbReference type="RefSeq" id="WP_203888576.1">
    <property type="nucleotide sequence ID" value="NZ_BOOH01000001.1"/>
</dbReference>
<feature type="region of interest" description="Disordered" evidence="1">
    <location>
        <begin position="125"/>
        <end position="154"/>
    </location>
</feature>
<dbReference type="Proteomes" id="UP000616724">
    <property type="component" value="Unassembled WGS sequence"/>
</dbReference>
<dbReference type="AlphaFoldDB" id="A0A8J3RHP1"/>
<comment type="caution">
    <text evidence="2">The sequence shown here is derived from an EMBL/GenBank/DDBJ whole genome shotgun (WGS) entry which is preliminary data.</text>
</comment>
<evidence type="ECO:0000313" key="3">
    <source>
        <dbReference type="Proteomes" id="UP000616724"/>
    </source>
</evidence>
<evidence type="ECO:0000313" key="2">
    <source>
        <dbReference type="EMBL" id="GIH73839.1"/>
    </source>
</evidence>